<evidence type="ECO:0000313" key="3">
    <source>
        <dbReference type="Proteomes" id="UP000266016"/>
    </source>
</evidence>
<dbReference type="InterPro" id="IPR036866">
    <property type="entry name" value="RibonucZ/Hydroxyglut_hydro"/>
</dbReference>
<name>A0A398BPV7_9BACI</name>
<dbReference type="SUPFAM" id="SSF56281">
    <property type="entry name" value="Metallo-hydrolase/oxidoreductase"/>
    <property type="match status" value="1"/>
</dbReference>
<accession>A0A398BPV7</accession>
<dbReference type="Proteomes" id="UP000266016">
    <property type="component" value="Unassembled WGS sequence"/>
</dbReference>
<sequence length="320" mass="36454">MVNWENNIAKIALPTPFAVGDVNVYVVKGDALTLIDTGLKTREAKEALDYKLGELKLKVEDIEQIVLTHHHPDHAGALDFFAEDVPLYGHKNNQRWLDGSDEFLHTCNQFFLEYADLLGIEEELKGKLTYSKKERAFYNGRKLTAFLAEGDEIPGLPNWKTIETLGHAQSHISLYRESDAVLIGGDHVIAKVSPNPIIEPPFSPGEERPKPLLQYNESLKKILNFSISKVYSGHGEEVKGVEEWVQSRMNRQHERAMQVKKMLEEKPLTGFEICKRLFPKVYRKETDLTMWETIGQLDYLEDLGEIKSEIQSSLTLFSIA</sequence>
<feature type="domain" description="Metallo-beta-lactamase" evidence="1">
    <location>
        <begin position="21"/>
        <end position="234"/>
    </location>
</feature>
<proteinExistence type="predicted"/>
<keyword evidence="2" id="KW-0378">Hydrolase</keyword>
<organism evidence="2 3">
    <name type="scientific">Peribacillus asahii</name>
    <dbReference type="NCBI Taxonomy" id="228899"/>
    <lineage>
        <taxon>Bacteria</taxon>
        <taxon>Bacillati</taxon>
        <taxon>Bacillota</taxon>
        <taxon>Bacilli</taxon>
        <taxon>Bacillales</taxon>
        <taxon>Bacillaceae</taxon>
        <taxon>Peribacillus</taxon>
    </lineage>
</organism>
<dbReference type="PANTHER" id="PTHR23131">
    <property type="entry name" value="ENDORIBONUCLEASE LACTB2"/>
    <property type="match status" value="1"/>
</dbReference>
<dbReference type="PANTHER" id="PTHR23131:SF4">
    <property type="entry name" value="METALLO-BETA-LACTAMASE SUPERFAMILY POTEIN"/>
    <property type="match status" value="1"/>
</dbReference>
<dbReference type="InterPro" id="IPR050662">
    <property type="entry name" value="Sec-metab_biosynth-thioest"/>
</dbReference>
<protein>
    <submittedName>
        <fullName evidence="2">MBL fold metallo-hydrolase</fullName>
    </submittedName>
</protein>
<dbReference type="RefSeq" id="WP_119115425.1">
    <property type="nucleotide sequence ID" value="NZ_QWVS01000002.1"/>
</dbReference>
<dbReference type="Pfam" id="PF00753">
    <property type="entry name" value="Lactamase_B"/>
    <property type="match status" value="1"/>
</dbReference>
<dbReference type="InterPro" id="IPR001279">
    <property type="entry name" value="Metallo-B-lactamas"/>
</dbReference>
<dbReference type="GO" id="GO:0016787">
    <property type="term" value="F:hydrolase activity"/>
    <property type="evidence" value="ECO:0007669"/>
    <property type="project" value="UniProtKB-KW"/>
</dbReference>
<dbReference type="AlphaFoldDB" id="A0A398BPV7"/>
<evidence type="ECO:0000259" key="1">
    <source>
        <dbReference type="SMART" id="SM00849"/>
    </source>
</evidence>
<dbReference type="Gene3D" id="3.60.15.10">
    <property type="entry name" value="Ribonuclease Z/Hydroxyacylglutathione hydrolase-like"/>
    <property type="match status" value="1"/>
</dbReference>
<dbReference type="EMBL" id="QWVS01000002">
    <property type="protein sequence ID" value="RID89316.1"/>
    <property type="molecule type" value="Genomic_DNA"/>
</dbReference>
<evidence type="ECO:0000313" key="2">
    <source>
        <dbReference type="EMBL" id="RID89316.1"/>
    </source>
</evidence>
<dbReference type="SMART" id="SM00849">
    <property type="entry name" value="Lactamase_B"/>
    <property type="match status" value="1"/>
</dbReference>
<keyword evidence="3" id="KW-1185">Reference proteome</keyword>
<reference evidence="2 3" key="1">
    <citation type="submission" date="2018-08" db="EMBL/GenBank/DDBJ databases">
        <title>Bacillus jemisoniae sp. nov., Bacillus chryseoplanitiae sp. nov., Bacillus resnikiae sp. nov., and Bacillus frankliniae sp. nov., isolated from Viking spacecraft and associated surfaces.</title>
        <authorList>
            <person name="Seuylemezian A."/>
            <person name="Vaishampayan P."/>
        </authorList>
    </citation>
    <scope>NUCLEOTIDE SEQUENCE [LARGE SCALE GENOMIC DNA]</scope>
    <source>
        <strain evidence="2 3">MA001</strain>
    </source>
</reference>
<comment type="caution">
    <text evidence="2">The sequence shown here is derived from an EMBL/GenBank/DDBJ whole genome shotgun (WGS) entry which is preliminary data.</text>
</comment>
<gene>
    <name evidence="2" type="ORF">D1953_01770</name>
</gene>